<dbReference type="GO" id="GO:0005634">
    <property type="term" value="C:nucleus"/>
    <property type="evidence" value="ECO:0007669"/>
    <property type="project" value="UniProtKB-SubCell"/>
</dbReference>
<dbReference type="InterPro" id="IPR045076">
    <property type="entry name" value="MutS"/>
</dbReference>
<comment type="subcellular location">
    <subcellularLocation>
        <location evidence="2">Chromosome</location>
    </subcellularLocation>
    <subcellularLocation>
        <location evidence="1">Nucleus</location>
    </subcellularLocation>
</comment>
<evidence type="ECO:0000256" key="4">
    <source>
        <dbReference type="ARBA" id="ARBA00022454"/>
    </source>
</evidence>
<feature type="compositionally biased region" description="Polar residues" evidence="12">
    <location>
        <begin position="45"/>
        <end position="71"/>
    </location>
</feature>
<dbReference type="InterPro" id="IPR000432">
    <property type="entry name" value="DNA_mismatch_repair_MutS_C"/>
</dbReference>
<keyword evidence="9" id="KW-0469">Meiosis</keyword>
<feature type="region of interest" description="Disordered" evidence="12">
    <location>
        <begin position="170"/>
        <end position="189"/>
    </location>
</feature>
<evidence type="ECO:0000256" key="9">
    <source>
        <dbReference type="ARBA" id="ARBA00023254"/>
    </source>
</evidence>
<feature type="region of interest" description="Disordered" evidence="12">
    <location>
        <begin position="1"/>
        <end position="85"/>
    </location>
</feature>
<dbReference type="InterPro" id="IPR036187">
    <property type="entry name" value="DNA_mismatch_repair_MutS_sf"/>
</dbReference>
<dbReference type="GO" id="GO:0030983">
    <property type="term" value="F:mismatched DNA binding"/>
    <property type="evidence" value="ECO:0007669"/>
    <property type="project" value="InterPro"/>
</dbReference>
<keyword evidence="6" id="KW-0067">ATP-binding</keyword>
<evidence type="ECO:0000256" key="1">
    <source>
        <dbReference type="ARBA" id="ARBA00004123"/>
    </source>
</evidence>
<proteinExistence type="inferred from homology"/>
<dbReference type="PROSITE" id="PS00486">
    <property type="entry name" value="DNA_MISMATCH_REPAIR_2"/>
    <property type="match status" value="1"/>
</dbReference>
<keyword evidence="15" id="KW-1185">Reference proteome</keyword>
<sequence>MPAPKRRRSGELEGRPTRARTTSSYSNIRTGTRQRYAPSAGTEPSRGNVNASQSLARSQNAPRRIPSNMSEASTRTFRADDDARSATATTANFHDRDADVDVEYLSEVIMAVHVTDRGAVGCTYYNARLRKLCFMEDVQAGATDVVNSLKLFIDPTVILVSTKCNEEAIGQLDPEARNPRASDNGGSDQTRLPYLLECRPNSELSYESGKTKLLNLQIGHRNGPSVTYVVPGDVVSTLDHGDGLEDDQNGQQDALLRLSGVINMESHLTIGCAGAVLAYLQRRKATTFLPGDRAADAMFGVATVEMFSLSDSMFINVDTLLSLQITTTEFHPNIQQQGPASKNWSRGSKEGLSVYGLFHHHAGTGQGRRILRQIFLRPSLNLEVIDERHNTISAFLRLENAGIIDRLTKLLSGAKDMRISTVNIRKGITSGVNQVRPIATSVWASIRQFAFSALELTDAFNEAVGIEHLSIVRKVYQSLDKLRLAEVGALISDIVDFDMCRDAKRTVVLSGISDELDEARRTYEAIEDMLSQVAAHVAAQVPAELESKVNVIFFPQIGFLISIEHEEDSVPVPYQGPDPNDAWEKMFTSATHAYYKNSNTHELDERYGDIWGRVLDMEIEIIQDMAQRVLEHEGLLHAVSDICGEVDSLLALAKGAAEHHLVRPRMTEQNVIKIEDGRHILQELTVPVFVPNNTYLLGGCGDDQAADPRESLISADPRVRRPLPPDAPSVMILTGPNYSGKSIYLKQVAIIVYMAHIGSFVPARSATIGLTDAVLTRISTRETVSRIQSAFMNDLQQASLALNMATWRSLLIIDEFGKGTESYDGAGLAAGVFEHLLNRGAQCPKVIGATHFHEIFESGFLPSRPSLGFGYMEVQVQDGNSDSQPDDQITYLYNLRPGRNGSSYGTMCAAINGIDHKVISRADQLLGLAARGEDLVEACAQVPEDERKDLGRAEDIAREFLMLDSFQQPRVLLDELLSLTQAATATGEMNTAEM</sequence>
<dbReference type="SMART" id="SM00533">
    <property type="entry name" value="MUTSd"/>
    <property type="match status" value="1"/>
</dbReference>
<keyword evidence="8" id="KW-0539">Nucleus</keyword>
<dbReference type="SUPFAM" id="SSF52540">
    <property type="entry name" value="P-loop containing nucleoside triphosphate hydrolases"/>
    <property type="match status" value="1"/>
</dbReference>
<protein>
    <recommendedName>
        <fullName evidence="10">DNA mismatch repair protein MSH5</fullName>
    </recommendedName>
    <alternativeName>
        <fullName evidence="11">MutS protein homolog 5</fullName>
    </alternativeName>
</protein>
<keyword evidence="5" id="KW-0547">Nucleotide-binding</keyword>
<evidence type="ECO:0000256" key="5">
    <source>
        <dbReference type="ARBA" id="ARBA00022741"/>
    </source>
</evidence>
<evidence type="ECO:0000256" key="7">
    <source>
        <dbReference type="ARBA" id="ARBA00023125"/>
    </source>
</evidence>
<evidence type="ECO:0000259" key="13">
    <source>
        <dbReference type="PROSITE" id="PS00486"/>
    </source>
</evidence>
<dbReference type="FunFam" id="3.40.50.300:FF:001067">
    <property type="entry name" value="DNA mismatch repair protein MSH5"/>
    <property type="match status" value="1"/>
</dbReference>
<comment type="similarity">
    <text evidence="3">Belongs to the DNA mismatch repair MutS family.</text>
</comment>
<dbReference type="OrthoDB" id="29596at2759"/>
<feature type="domain" description="DNA mismatch repair proteins mutS family" evidence="13">
    <location>
        <begin position="809"/>
        <end position="825"/>
    </location>
</feature>
<dbReference type="SUPFAM" id="SSF48334">
    <property type="entry name" value="DNA repair protein MutS, domain III"/>
    <property type="match status" value="1"/>
</dbReference>
<dbReference type="GO" id="GO:0006298">
    <property type="term" value="P:mismatch repair"/>
    <property type="evidence" value="ECO:0007669"/>
    <property type="project" value="InterPro"/>
</dbReference>
<dbReference type="Gene3D" id="1.10.1420.10">
    <property type="match status" value="1"/>
</dbReference>
<dbReference type="GO" id="GO:0005694">
    <property type="term" value="C:chromosome"/>
    <property type="evidence" value="ECO:0007669"/>
    <property type="project" value="UniProtKB-SubCell"/>
</dbReference>
<dbReference type="SMART" id="SM00534">
    <property type="entry name" value="MUTSac"/>
    <property type="match status" value="1"/>
</dbReference>
<evidence type="ECO:0000256" key="8">
    <source>
        <dbReference type="ARBA" id="ARBA00023242"/>
    </source>
</evidence>
<dbReference type="AlphaFoldDB" id="A0A2S6CHP2"/>
<dbReference type="Gene3D" id="3.40.50.300">
    <property type="entry name" value="P-loop containing nucleotide triphosphate hydrolases"/>
    <property type="match status" value="1"/>
</dbReference>
<evidence type="ECO:0000256" key="12">
    <source>
        <dbReference type="SAM" id="MobiDB-lite"/>
    </source>
</evidence>
<reference evidence="15" key="1">
    <citation type="journal article" date="2017" name="bioRxiv">
        <title>Conservation of a gene cluster reveals novel cercosporin biosynthetic mechanisms and extends production to the genus Colletotrichum.</title>
        <authorList>
            <person name="de Jonge R."/>
            <person name="Ebert M.K."/>
            <person name="Huitt-Roehl C.R."/>
            <person name="Pal P."/>
            <person name="Suttle J.C."/>
            <person name="Spanner R.E."/>
            <person name="Neubauer J.D."/>
            <person name="Jurick W.M.II."/>
            <person name="Stott K.A."/>
            <person name="Secor G.A."/>
            <person name="Thomma B.P.H.J."/>
            <person name="Van de Peer Y."/>
            <person name="Townsend C.A."/>
            <person name="Bolton M.D."/>
        </authorList>
    </citation>
    <scope>NUCLEOTIDE SEQUENCE [LARGE SCALE GENOMIC DNA]</scope>
    <source>
        <strain evidence="15">CBS538.71</strain>
    </source>
</reference>
<evidence type="ECO:0000313" key="14">
    <source>
        <dbReference type="EMBL" id="PPJ59213.1"/>
    </source>
</evidence>
<dbReference type="PANTHER" id="PTHR11361:SF20">
    <property type="entry name" value="MUTS PROTEIN HOMOLOG 5"/>
    <property type="match status" value="1"/>
</dbReference>
<evidence type="ECO:0000256" key="3">
    <source>
        <dbReference type="ARBA" id="ARBA00006271"/>
    </source>
</evidence>
<accession>A0A2S6CHP2</accession>
<dbReference type="Pfam" id="PF00488">
    <property type="entry name" value="MutS_V"/>
    <property type="match status" value="1"/>
</dbReference>
<evidence type="ECO:0000256" key="6">
    <source>
        <dbReference type="ARBA" id="ARBA00022840"/>
    </source>
</evidence>
<dbReference type="InterPro" id="IPR007696">
    <property type="entry name" value="DNA_mismatch_repair_MutS_core"/>
</dbReference>
<dbReference type="Pfam" id="PF05192">
    <property type="entry name" value="MutS_III"/>
    <property type="match status" value="1"/>
</dbReference>
<comment type="caution">
    <text evidence="14">The sequence shown here is derived from an EMBL/GenBank/DDBJ whole genome shotgun (WGS) entry which is preliminary data.</text>
</comment>
<evidence type="ECO:0000256" key="10">
    <source>
        <dbReference type="ARBA" id="ARBA00073549"/>
    </source>
</evidence>
<name>A0A2S6CHP2_9PEZI</name>
<evidence type="ECO:0000256" key="2">
    <source>
        <dbReference type="ARBA" id="ARBA00004286"/>
    </source>
</evidence>
<gene>
    <name evidence="14" type="ORF">CBER1_05347</name>
</gene>
<dbReference type="STRING" id="357750.A0A2S6CHP2"/>
<keyword evidence="7" id="KW-0238">DNA-binding</keyword>
<evidence type="ECO:0000313" key="15">
    <source>
        <dbReference type="Proteomes" id="UP000237631"/>
    </source>
</evidence>
<dbReference type="InterPro" id="IPR027417">
    <property type="entry name" value="P-loop_NTPase"/>
</dbReference>
<dbReference type="GO" id="GO:0051026">
    <property type="term" value="P:chiasma assembly"/>
    <property type="evidence" value="ECO:0007669"/>
    <property type="project" value="TreeGrafter"/>
</dbReference>
<dbReference type="CDD" id="cd03281">
    <property type="entry name" value="ABC_MSH5_euk"/>
    <property type="match status" value="1"/>
</dbReference>
<dbReference type="PANTHER" id="PTHR11361">
    <property type="entry name" value="DNA MISMATCH REPAIR PROTEIN MUTS FAMILY MEMBER"/>
    <property type="match status" value="1"/>
</dbReference>
<dbReference type="EMBL" id="PNEN01000413">
    <property type="protein sequence ID" value="PPJ59213.1"/>
    <property type="molecule type" value="Genomic_DNA"/>
</dbReference>
<dbReference type="Proteomes" id="UP000237631">
    <property type="component" value="Unassembled WGS sequence"/>
</dbReference>
<feature type="compositionally biased region" description="Polar residues" evidence="12">
    <location>
        <begin position="19"/>
        <end position="33"/>
    </location>
</feature>
<dbReference type="GO" id="GO:0005524">
    <property type="term" value="F:ATP binding"/>
    <property type="evidence" value="ECO:0007669"/>
    <property type="project" value="UniProtKB-KW"/>
</dbReference>
<organism evidence="14 15">
    <name type="scientific">Cercospora berteroae</name>
    <dbReference type="NCBI Taxonomy" id="357750"/>
    <lineage>
        <taxon>Eukaryota</taxon>
        <taxon>Fungi</taxon>
        <taxon>Dikarya</taxon>
        <taxon>Ascomycota</taxon>
        <taxon>Pezizomycotina</taxon>
        <taxon>Dothideomycetes</taxon>
        <taxon>Dothideomycetidae</taxon>
        <taxon>Mycosphaerellales</taxon>
        <taxon>Mycosphaerellaceae</taxon>
        <taxon>Cercospora</taxon>
    </lineage>
</organism>
<evidence type="ECO:0000256" key="11">
    <source>
        <dbReference type="ARBA" id="ARBA00077470"/>
    </source>
</evidence>
<dbReference type="GO" id="GO:0140664">
    <property type="term" value="F:ATP-dependent DNA damage sensor activity"/>
    <property type="evidence" value="ECO:0007669"/>
    <property type="project" value="InterPro"/>
</dbReference>
<keyword evidence="4" id="KW-0158">Chromosome</keyword>